<dbReference type="PRINTS" id="PR01713">
    <property type="entry name" value="NUCEPIMERASE"/>
</dbReference>
<evidence type="ECO:0000313" key="3">
    <source>
        <dbReference type="EMBL" id="GAM15958.1"/>
    </source>
</evidence>
<protein>
    <submittedName>
        <fullName evidence="3">Nucleotide sugar epimerase</fullName>
    </submittedName>
</protein>
<dbReference type="Proteomes" id="UP000031014">
    <property type="component" value="Unassembled WGS sequence"/>
</dbReference>
<keyword evidence="1" id="KW-0520">NAD</keyword>
<dbReference type="EMBL" id="BASE01000101">
    <property type="protein sequence ID" value="GAM15958.1"/>
    <property type="molecule type" value="Genomic_DNA"/>
</dbReference>
<dbReference type="AlphaFoldDB" id="A0A0A8X7T5"/>
<dbReference type="PANTHER" id="PTHR43574">
    <property type="entry name" value="EPIMERASE-RELATED"/>
    <property type="match status" value="1"/>
</dbReference>
<dbReference type="STRING" id="1321606.SAMD00020551_4129"/>
<dbReference type="Gene3D" id="3.90.25.10">
    <property type="entry name" value="UDP-galactose 4-epimerase, domain 1"/>
    <property type="match status" value="1"/>
</dbReference>
<dbReference type="InterPro" id="IPR001509">
    <property type="entry name" value="Epimerase_deHydtase"/>
</dbReference>
<reference evidence="3 4" key="1">
    <citation type="submission" date="2013-06" db="EMBL/GenBank/DDBJ databases">
        <title>Whole genome shotgun sequence of Bacillus selenatarsenatis SF-1.</title>
        <authorList>
            <person name="Kuroda M."/>
            <person name="Sei K."/>
            <person name="Yamashita M."/>
            <person name="Ike M."/>
        </authorList>
    </citation>
    <scope>NUCLEOTIDE SEQUENCE [LARGE SCALE GENOMIC DNA]</scope>
    <source>
        <strain evidence="3 4">SF-1</strain>
    </source>
</reference>
<evidence type="ECO:0000313" key="4">
    <source>
        <dbReference type="Proteomes" id="UP000031014"/>
    </source>
</evidence>
<organism evidence="3 4">
    <name type="scientific">Mesobacillus selenatarsenatis (strain DSM 18680 / JCM 14380 / FERM P-15431 / SF-1)</name>
    <dbReference type="NCBI Taxonomy" id="1321606"/>
    <lineage>
        <taxon>Bacteria</taxon>
        <taxon>Bacillati</taxon>
        <taxon>Bacillota</taxon>
        <taxon>Bacilli</taxon>
        <taxon>Bacillales</taxon>
        <taxon>Bacillaceae</taxon>
        <taxon>Mesobacillus</taxon>
    </lineage>
</organism>
<evidence type="ECO:0000256" key="1">
    <source>
        <dbReference type="ARBA" id="ARBA00023027"/>
    </source>
</evidence>
<name>A0A0A8X7T5_MESS1</name>
<dbReference type="InterPro" id="IPR036291">
    <property type="entry name" value="NAD(P)-bd_dom_sf"/>
</dbReference>
<dbReference type="Pfam" id="PF01370">
    <property type="entry name" value="Epimerase"/>
    <property type="match status" value="1"/>
</dbReference>
<dbReference type="RefSeq" id="WP_041967577.1">
    <property type="nucleotide sequence ID" value="NZ_BASE01000101.1"/>
</dbReference>
<gene>
    <name evidence="3" type="ORF">SAMD00020551_4129</name>
</gene>
<sequence length="316" mass="35516">MKILITGGAGFIGSHFALKMLKEQHEVAIIDNLHPYYSVERKRQHLDVIKEAGDYQFYPTDLLNRDDTISIIKKISPDAIVHLAALPGVAYSILRPLEYIDYDVKATVNVLEGAGQAGVKQVIFASSSSVYGMMKNTPFKEEMASGKTISPYAASKYAAESFCHVYGHLYGMDVKILRFFTVYGPWGRPDMAIANFIKKLKNREEITVFGQGGTRDYTYVSDIVNGIGLALQNLQQSAIINIGSGRPVSMDQLLDELKLYYPDMKLRREENRAGDVDRTWADISLARELLGYEPETDFRKGIAETVAWAEQYEDFL</sequence>
<dbReference type="SUPFAM" id="SSF51735">
    <property type="entry name" value="NAD(P)-binding Rossmann-fold domains"/>
    <property type="match status" value="1"/>
</dbReference>
<dbReference type="OrthoDB" id="9811743at2"/>
<keyword evidence="4" id="KW-1185">Reference proteome</keyword>
<evidence type="ECO:0000259" key="2">
    <source>
        <dbReference type="Pfam" id="PF01370"/>
    </source>
</evidence>
<accession>A0A0A8X7T5</accession>
<comment type="caution">
    <text evidence="3">The sequence shown here is derived from an EMBL/GenBank/DDBJ whole genome shotgun (WGS) entry which is preliminary data.</text>
</comment>
<feature type="domain" description="NAD-dependent epimerase/dehydratase" evidence="2">
    <location>
        <begin position="3"/>
        <end position="243"/>
    </location>
</feature>
<dbReference type="Gene3D" id="3.40.50.720">
    <property type="entry name" value="NAD(P)-binding Rossmann-like Domain"/>
    <property type="match status" value="1"/>
</dbReference>
<proteinExistence type="predicted"/>